<proteinExistence type="predicted"/>
<dbReference type="Ensembl" id="ENSMMUT00000093887.1">
    <property type="protein sequence ID" value="ENSMMUP00000064334.1"/>
    <property type="gene ID" value="ENSMMUG00000061001.1"/>
</dbReference>
<evidence type="ECO:0000313" key="5">
    <source>
        <dbReference type="Proteomes" id="UP000006718"/>
    </source>
</evidence>
<dbReference type="InterPro" id="IPR036691">
    <property type="entry name" value="Endo/exonu/phosph_ase_sf"/>
</dbReference>
<evidence type="ECO:0000313" key="4">
    <source>
        <dbReference type="Ensembl" id="ENSMMUP00000064334.1"/>
    </source>
</evidence>
<reference evidence="5" key="1">
    <citation type="journal article" date="2007" name="Science">
        <title>Evolutionary and biomedical insights from the rhesus macaque genome.</title>
        <authorList>
            <person name="Gibbs R.A."/>
            <person name="Rogers J."/>
            <person name="Katze M.G."/>
            <person name="Bumgarner R."/>
            <person name="Weinstock G.M."/>
            <person name="Mardis E.R."/>
            <person name="Remington K.A."/>
            <person name="Strausberg R.L."/>
            <person name="Venter J.C."/>
            <person name="Wilson R.K."/>
            <person name="Batzer M.A."/>
            <person name="Bustamante C.D."/>
            <person name="Eichler E.E."/>
            <person name="Hahn M.W."/>
            <person name="Hardison R.C."/>
            <person name="Makova K.D."/>
            <person name="Miller W."/>
            <person name="Milosavljevic A."/>
            <person name="Palermo R.E."/>
            <person name="Siepel A."/>
            <person name="Sikela J.M."/>
            <person name="Attaway T."/>
            <person name="Bell S."/>
            <person name="Bernard K.E."/>
            <person name="Buhay C.J."/>
            <person name="Chandrabose M.N."/>
            <person name="Dao M."/>
            <person name="Davis C."/>
            <person name="Delehaunty K.D."/>
            <person name="Ding Y."/>
            <person name="Dinh H.H."/>
            <person name="Dugan-Rocha S."/>
            <person name="Fulton L.A."/>
            <person name="Gabisi R.A."/>
            <person name="Garner T.T."/>
            <person name="Godfrey J."/>
            <person name="Hawes A.C."/>
            <person name="Hernandez J."/>
            <person name="Hines S."/>
            <person name="Holder M."/>
            <person name="Hume J."/>
            <person name="Jhangiani S.N."/>
            <person name="Joshi V."/>
            <person name="Khan Z.M."/>
            <person name="Kirkness E.F."/>
            <person name="Cree A."/>
            <person name="Fowler R.G."/>
            <person name="Lee S."/>
            <person name="Lewis L.R."/>
            <person name="Li Z."/>
            <person name="Liu Y.-S."/>
            <person name="Moore S.M."/>
            <person name="Muzny D."/>
            <person name="Nazareth L.V."/>
            <person name="Ngo D.N."/>
            <person name="Okwuonu G.O."/>
            <person name="Pai G."/>
            <person name="Parker D."/>
            <person name="Paul H.A."/>
            <person name="Pfannkoch C."/>
            <person name="Pohl C.S."/>
            <person name="Rogers Y.-H.C."/>
            <person name="Ruiz S.J."/>
            <person name="Sabo A."/>
            <person name="Santibanez J."/>
            <person name="Schneider B.W."/>
            <person name="Smith S.M."/>
            <person name="Sodergren E."/>
            <person name="Svatek A.F."/>
            <person name="Utterback T.R."/>
            <person name="Vattathil S."/>
            <person name="Warren W."/>
            <person name="White C.S."/>
            <person name="Chinwalla A.T."/>
            <person name="Feng Y."/>
            <person name="Halpern A.L."/>
            <person name="Hillier L.W."/>
            <person name="Huang X."/>
            <person name="Minx P."/>
            <person name="Nelson J.O."/>
            <person name="Pepin K.H."/>
            <person name="Qin X."/>
            <person name="Sutton G.G."/>
            <person name="Venter E."/>
            <person name="Walenz B.P."/>
            <person name="Wallis J.W."/>
            <person name="Worley K.C."/>
            <person name="Yang S.-P."/>
            <person name="Jones S.M."/>
            <person name="Marra M.A."/>
            <person name="Rocchi M."/>
            <person name="Schein J.E."/>
            <person name="Baertsch R."/>
            <person name="Clarke L."/>
            <person name="Csuros M."/>
            <person name="Glasscock J."/>
            <person name="Harris R.A."/>
            <person name="Havlak P."/>
            <person name="Jackson A.R."/>
            <person name="Jiang H."/>
            <person name="Liu Y."/>
            <person name="Messina D.N."/>
            <person name="Shen Y."/>
            <person name="Song H.X.-Z."/>
            <person name="Wylie T."/>
            <person name="Zhang L."/>
            <person name="Birney E."/>
            <person name="Han K."/>
            <person name="Konkel M.K."/>
            <person name="Lee J."/>
            <person name="Smit A.F.A."/>
            <person name="Ullmer B."/>
            <person name="Wang H."/>
            <person name="Xing J."/>
            <person name="Burhans R."/>
            <person name="Cheng Z."/>
            <person name="Karro J.E."/>
            <person name="Ma J."/>
            <person name="Raney B."/>
            <person name="She X."/>
            <person name="Cox M.J."/>
            <person name="Demuth J.P."/>
            <person name="Dumas L.J."/>
            <person name="Han S.-G."/>
            <person name="Hopkins J."/>
            <person name="Karimpour-Fard A."/>
            <person name="Kim Y.H."/>
            <person name="Pollack J.R."/>
            <person name="Vinar T."/>
            <person name="Addo-Quaye C."/>
            <person name="Degenhardt J."/>
            <person name="Denby A."/>
            <person name="Hubisz M.J."/>
            <person name="Indap A."/>
            <person name="Kosiol C."/>
            <person name="Lahn B.T."/>
            <person name="Lawson H.A."/>
            <person name="Marklein A."/>
            <person name="Nielsen R."/>
            <person name="Vallender E.J."/>
            <person name="Clark A.G."/>
            <person name="Ferguson B."/>
            <person name="Hernandez R.D."/>
            <person name="Hirani K."/>
            <person name="Kehrer-Sawatzki H."/>
            <person name="Kolb J."/>
            <person name="Patil S."/>
            <person name="Pu L.-L."/>
            <person name="Ren Y."/>
            <person name="Smith D.G."/>
            <person name="Wheeler D.A."/>
            <person name="Schenck I."/>
            <person name="Ball E.V."/>
            <person name="Chen R."/>
            <person name="Cooper D.N."/>
            <person name="Giardine B."/>
            <person name="Hsu F."/>
            <person name="Kent W.J."/>
            <person name="Lesk A."/>
            <person name="Nelson D.L."/>
            <person name="O'brien W.E."/>
            <person name="Pruefer K."/>
            <person name="Stenson P.D."/>
            <person name="Wallace J.C."/>
            <person name="Ke H."/>
            <person name="Liu X.-M."/>
            <person name="Wang P."/>
            <person name="Xiang A.P."/>
            <person name="Yang F."/>
            <person name="Barber G.P."/>
            <person name="Haussler D."/>
            <person name="Karolchik D."/>
            <person name="Kern A.D."/>
            <person name="Kuhn R.M."/>
            <person name="Smith K.E."/>
            <person name="Zwieg A.S."/>
        </authorList>
    </citation>
    <scope>NUCLEOTIDE SEQUENCE [LARGE SCALE GENOMIC DNA]</scope>
    <source>
        <strain evidence="5">17573</strain>
    </source>
</reference>
<dbReference type="InParanoid" id="A0A5F7ZFG4"/>
<dbReference type="VEuPathDB" id="HostDB:ENSMMUG00000061001"/>
<accession>A0A5F7ZFG4</accession>
<dbReference type="Proteomes" id="UP000006718">
    <property type="component" value="Chromosome 8"/>
</dbReference>
<name>A0A5F7ZFG4_MACMU</name>
<evidence type="ECO:0000256" key="2">
    <source>
        <dbReference type="SAM" id="Coils"/>
    </source>
</evidence>
<dbReference type="SUPFAM" id="SSF56219">
    <property type="entry name" value="DNase I-like"/>
    <property type="match status" value="1"/>
</dbReference>
<sequence>MEEDLPSKWRTKKAGVAILVSDKTDFKPSKIKRDKEGHYIMVKGSIHQEELTILNIYAPNTGAPRFIKQVLRDLQRDLDSHTIIMGDFNTPLSTLDRSTRQKVNKDIQELNSSLQQADLIDIYRTLHPKSTEYTFFSAPHRTYSKIDHIIGSKALLSKCTRTEIITNCLSDHSAIKLELRTKKLNQNRSTTWKLNNLLLNDYWVHNEMKAEIKMFFETNENKDTTYQNIWDTFKAVCRGKFIALNAHKRKQERSKIDTLTSQLKELEKQEQTHSKASRRLEITKIRAELKEIETQKTLQKINESRSWFFEKINKIDRPLARLIKKKREKNQIDAIKNDKGDITTDPTEIQTTIREYYKHVYANKLENLEEMDNFLDTYTLPRLNQEEVESLNRPIAGSEIEAIINSLPTKKSPGPDGFTAEFYQRYKEELVLFVLKLFQSIEKEGILPNSFYEANIILIPKPGRDTTKKENFRPISLMNIDAKILNKILANRIPQHIKKLIHHDQVGFIPGMQGWFNIRKSINIIQHINRTKDKNHMIISIDAEKAFDKIQQPFMLKTLNKFGIDGTYLKIITAIYDKTTANIILNGQKLEKFPLKTGTRQGCPLSPLLFNIVLEVLPRAIRQEKEIKGIQLGKEEVKLSLFADDMIVYLENPIVSAQNLLKLISNFSKVSGYKINVQKSQAFLYTSNRQTESQIRNEWNTIHNCFKENKIPRNPTYKGCKGPLQGELQPLLSEIKEDTNKWKNIPCSWIGRINIVKMAILPKVIYRFNAIPIKLPMSFFTELEKTALKFIWNQKRARISKTILSQKNKAGGITLPDFKLYYKATVTKTAWYWYQNRDIDQWNRTESSEIIPHIYSHLIFDKPDKNKKWGKDSLFNKWCWENWLAISRKLKLDPFLTPYMKINSRWIRDLNVRPNTIKILEENLGSTIQDIGMGKDFMSKTPKATAAKAKIDKWDLIKLKSFCTAKETTIRVNRQPTEWEKIFAIYSSDKGLISRTYKELKQIYKKKNKQPHQKVSKGYEQTFLKRRHSYSQQTHEKMLIITGHQGNANQNHNEIPSHTC</sequence>
<dbReference type="SMR" id="A0A5F7ZFG4"/>
<dbReference type="PROSITE" id="PS50878">
    <property type="entry name" value="RT_POL"/>
    <property type="match status" value="1"/>
</dbReference>
<dbReference type="CDD" id="cd01650">
    <property type="entry name" value="RT_nLTR_like"/>
    <property type="match status" value="1"/>
</dbReference>
<dbReference type="EC" id="2.7.7.49" evidence="1"/>
<dbReference type="AlphaFoldDB" id="A0A5F7ZFG4"/>
<dbReference type="Gene3D" id="3.60.10.10">
    <property type="entry name" value="Endonuclease/exonuclease/phosphatase"/>
    <property type="match status" value="1"/>
</dbReference>
<dbReference type="InterPro" id="IPR005135">
    <property type="entry name" value="Endo/exonuclease/phosphatase"/>
</dbReference>
<dbReference type="GeneTree" id="ENSGT01100000263509"/>
<reference evidence="4" key="4">
    <citation type="submission" date="2025-09" db="UniProtKB">
        <authorList>
            <consortium name="Ensembl"/>
        </authorList>
    </citation>
    <scope>IDENTIFICATION</scope>
    <source>
        <strain evidence="4">17573</strain>
    </source>
</reference>
<feature type="coiled-coil region" evidence="2">
    <location>
        <begin position="249"/>
        <end position="283"/>
    </location>
</feature>
<dbReference type="Pfam" id="PF00078">
    <property type="entry name" value="RVT_1"/>
    <property type="match status" value="1"/>
</dbReference>
<dbReference type="Bgee" id="ENSMMUG00000061001">
    <property type="expression patterns" value="Expressed in adipose tissue and 6 other cell types or tissues"/>
</dbReference>
<keyword evidence="5" id="KW-1185">Reference proteome</keyword>
<evidence type="ECO:0000256" key="1">
    <source>
        <dbReference type="ARBA" id="ARBA00012493"/>
    </source>
</evidence>
<reference evidence="4" key="2">
    <citation type="submission" date="2019-01" db="EMBL/GenBank/DDBJ databases">
        <authorList>
            <person name="Graves T."/>
            <person name="Eichler E.E."/>
            <person name="Wilson R.K."/>
        </authorList>
    </citation>
    <scope>NUCLEOTIDE SEQUENCE [LARGE SCALE GENOMIC DNA]</scope>
    <source>
        <strain evidence="4">17573</strain>
    </source>
</reference>
<dbReference type="PANTHER" id="PTHR19446">
    <property type="entry name" value="REVERSE TRANSCRIPTASES"/>
    <property type="match status" value="1"/>
</dbReference>
<dbReference type="GO" id="GO:0003964">
    <property type="term" value="F:RNA-directed DNA polymerase activity"/>
    <property type="evidence" value="ECO:0007669"/>
    <property type="project" value="UniProtKB-EC"/>
</dbReference>
<dbReference type="SUPFAM" id="SSF56672">
    <property type="entry name" value="DNA/RNA polymerases"/>
    <property type="match status" value="1"/>
</dbReference>
<dbReference type="CDD" id="cd09076">
    <property type="entry name" value="L1-EN"/>
    <property type="match status" value="1"/>
</dbReference>
<evidence type="ECO:0000259" key="3">
    <source>
        <dbReference type="PROSITE" id="PS50878"/>
    </source>
</evidence>
<dbReference type="Pfam" id="PF03372">
    <property type="entry name" value="Exo_endo_phos"/>
    <property type="match status" value="1"/>
</dbReference>
<reference evidence="4" key="3">
    <citation type="submission" date="2025-08" db="UniProtKB">
        <authorList>
            <consortium name="Ensembl"/>
        </authorList>
    </citation>
    <scope>IDENTIFICATION</scope>
    <source>
        <strain evidence="4">17573</strain>
    </source>
</reference>
<dbReference type="InterPro" id="IPR000477">
    <property type="entry name" value="RT_dom"/>
</dbReference>
<organism evidence="4 5">
    <name type="scientific">Macaca mulatta</name>
    <name type="common">Rhesus macaque</name>
    <dbReference type="NCBI Taxonomy" id="9544"/>
    <lineage>
        <taxon>Eukaryota</taxon>
        <taxon>Metazoa</taxon>
        <taxon>Chordata</taxon>
        <taxon>Craniata</taxon>
        <taxon>Vertebrata</taxon>
        <taxon>Euteleostomi</taxon>
        <taxon>Mammalia</taxon>
        <taxon>Eutheria</taxon>
        <taxon>Euarchontoglires</taxon>
        <taxon>Primates</taxon>
        <taxon>Haplorrhini</taxon>
        <taxon>Catarrhini</taxon>
        <taxon>Cercopithecidae</taxon>
        <taxon>Cercopithecinae</taxon>
        <taxon>Macaca</taxon>
    </lineage>
</organism>
<dbReference type="InterPro" id="IPR043502">
    <property type="entry name" value="DNA/RNA_pol_sf"/>
</dbReference>
<protein>
    <recommendedName>
        <fullName evidence="1">RNA-directed DNA polymerase</fullName>
        <ecNumber evidence="1">2.7.7.49</ecNumber>
    </recommendedName>
</protein>
<keyword evidence="2" id="KW-0175">Coiled coil</keyword>
<feature type="domain" description="Reverse transcriptase" evidence="3">
    <location>
        <begin position="440"/>
        <end position="754"/>
    </location>
</feature>